<protein>
    <submittedName>
        <fullName evidence="3">Wobble nucleotide-excising tRNase</fullName>
    </submittedName>
</protein>
<dbReference type="AlphaFoldDB" id="A0A1M5K731"/>
<evidence type="ECO:0000259" key="2">
    <source>
        <dbReference type="Pfam" id="PF13166"/>
    </source>
</evidence>
<keyword evidence="4" id="KW-1185">Reference proteome</keyword>
<evidence type="ECO:0000313" key="3">
    <source>
        <dbReference type="EMBL" id="SHG48585.1"/>
    </source>
</evidence>
<reference evidence="4" key="1">
    <citation type="submission" date="2016-11" db="EMBL/GenBank/DDBJ databases">
        <authorList>
            <person name="Varghese N."/>
            <person name="Submissions S."/>
        </authorList>
    </citation>
    <scope>NUCLEOTIDE SEQUENCE [LARGE SCALE GENOMIC DNA]</scope>
    <source>
        <strain evidence="4">DSM 24579</strain>
    </source>
</reference>
<organism evidence="3 4">
    <name type="scientific">Salegentibacter echinorum</name>
    <dbReference type="NCBI Taxonomy" id="1073325"/>
    <lineage>
        <taxon>Bacteria</taxon>
        <taxon>Pseudomonadati</taxon>
        <taxon>Bacteroidota</taxon>
        <taxon>Flavobacteriia</taxon>
        <taxon>Flavobacteriales</taxon>
        <taxon>Flavobacteriaceae</taxon>
        <taxon>Salegentibacter</taxon>
    </lineage>
</organism>
<name>A0A1M5K731_SALEC</name>
<proteinExistence type="predicted"/>
<dbReference type="STRING" id="1073325.SAMN05444483_11368"/>
<dbReference type="EMBL" id="FQVT01000013">
    <property type="protein sequence ID" value="SHG48585.1"/>
    <property type="molecule type" value="Genomic_DNA"/>
</dbReference>
<dbReference type="SUPFAM" id="SSF75712">
    <property type="entry name" value="Rad50 coiled-coil Zn hook"/>
    <property type="match status" value="1"/>
</dbReference>
<accession>A0A1M5K731</accession>
<sequence length="791" mass="92979">MITKFKRIKNLGVFKDFDWDKTVRDKNEDNIIIFKKLNILYGRNYSGKTTLSRIVRALETGQISDKYEDPECCISLEDSTDVTQVNFTTHSKTVRVFNEDFIEDNLKFIFDPNESVEAFAILGEGNNEIEKEIEDLKKDLGSNKEDSETGFYKDLKTLKTLHETAKNSYSDAEESLNKHLKNKATGQPNGIKYQSKYEEVNYNINKLKLDIESVKTDSYQPLNEQEESQAENVLKEETKDEIPKLESLNLRFSEFQTKASELVNRKIGQSDKIQELAKDAVLNRWVKEGKELHQDNRNICSFCNNPISEERWGELDKHFDEESDKLEKDINDLVSQIDDEKELLDEYVIFTKDQIYSKFRGDFYSTKDSYITDVENYISSLELIKKQLISKKKNILNHQVFTDVDDFSADVENTKDKLEEIRTNSNEYSSKLDSDQNEAKKKLRLKEVHDFINDIRYDDLITELDSLAEKEKNERNKKDAKQDKIDKLLKNISEKQKELKDESKGADKVNEYLNDHFGHEFLTMKAIEFEDEETGNDIYRFEIRREGKKAYHLSEGEKSLIAFCYFVAKLQDIATKEKNPIIWIDDPISSLDGNHIFFIYSLLKIKIYNSKDFEQIFISTHNLNFFKYLQRLPSHNDKKKDRVRHFIIERKDKISIISEMPDYIKRNVTEFNHLFKQIVDCSNLGQLTDQNYTLLYNFGNNARKFFEIYLFYKYPDASNQTEKMRKFFGEDEIPTVLTDRINNEYSHLAGTFERGQQPIEVPEMKKAAELIVKKLENWDKDQFDALMSSVQ</sequence>
<dbReference type="RefSeq" id="WP_072881023.1">
    <property type="nucleotide sequence ID" value="NZ_FQVT01000013.1"/>
</dbReference>
<evidence type="ECO:0000256" key="1">
    <source>
        <dbReference type="SAM" id="Coils"/>
    </source>
</evidence>
<dbReference type="Proteomes" id="UP000183945">
    <property type="component" value="Unassembled WGS sequence"/>
</dbReference>
<feature type="coiled-coil region" evidence="1">
    <location>
        <begin position="404"/>
        <end position="505"/>
    </location>
</feature>
<gene>
    <name evidence="3" type="ORF">SAMN05444483_11368</name>
</gene>
<dbReference type="OrthoDB" id="9795565at2"/>
<dbReference type="InterPro" id="IPR026866">
    <property type="entry name" value="CR006_AAA"/>
</dbReference>
<dbReference type="Gene3D" id="3.40.50.300">
    <property type="entry name" value="P-loop containing nucleotide triphosphate hydrolases"/>
    <property type="match status" value="1"/>
</dbReference>
<evidence type="ECO:0000313" key="4">
    <source>
        <dbReference type="Proteomes" id="UP000183945"/>
    </source>
</evidence>
<feature type="domain" description="Protein CR006 P-loop" evidence="2">
    <location>
        <begin position="27"/>
        <end position="771"/>
    </location>
</feature>
<dbReference type="Pfam" id="PF13166">
    <property type="entry name" value="AAA_13"/>
    <property type="match status" value="1"/>
</dbReference>
<keyword evidence="1" id="KW-0175">Coiled coil</keyword>
<dbReference type="InterPro" id="IPR027417">
    <property type="entry name" value="P-loop_NTPase"/>
</dbReference>
<dbReference type="SUPFAM" id="SSF52540">
    <property type="entry name" value="P-loop containing nucleoside triphosphate hydrolases"/>
    <property type="match status" value="1"/>
</dbReference>